<evidence type="ECO:0000313" key="1">
    <source>
        <dbReference type="EMBL" id="MBD2768299.1"/>
    </source>
</evidence>
<evidence type="ECO:0000313" key="2">
    <source>
        <dbReference type="Proteomes" id="UP000612233"/>
    </source>
</evidence>
<dbReference type="RefSeq" id="WP_191005120.1">
    <property type="nucleotide sequence ID" value="NZ_JACXAD010000010.1"/>
</dbReference>
<accession>A0A927BDW3</accession>
<gene>
    <name evidence="1" type="ORF">IC235_10380</name>
</gene>
<comment type="caution">
    <text evidence="1">The sequence shown here is derived from an EMBL/GenBank/DDBJ whole genome shotgun (WGS) entry which is preliminary data.</text>
</comment>
<reference evidence="1" key="1">
    <citation type="submission" date="2020-09" db="EMBL/GenBank/DDBJ databases">
        <authorList>
            <person name="Kim M.K."/>
        </authorList>
    </citation>
    <scope>NUCLEOTIDE SEQUENCE</scope>
    <source>
        <strain evidence="1">BT664</strain>
    </source>
</reference>
<dbReference type="Proteomes" id="UP000612233">
    <property type="component" value="Unassembled WGS sequence"/>
</dbReference>
<keyword evidence="2" id="KW-1185">Reference proteome</keyword>
<proteinExistence type="predicted"/>
<protein>
    <submittedName>
        <fullName evidence="1">Uncharacterized protein</fullName>
    </submittedName>
</protein>
<sequence length="229" mass="25657">MNYEILKDEQQFLQFLRWLPELANDECYLLCLFARKKYAPVGSTIKDDKCQLKRVTCTKQNIGQKICQMQVEIGAYAVNGIPVPQEALALYITVNPRSHSKAAKNLLIKLAEVITKDYNGYNAQSLALSEIQRTPSRKPFFDLDIDGMKAEEVRALIAGKINLDAVSVLTTRGGIHLLVEVERIQGQFTKSWYQQLVALPGVDVRGDNLIPVPGCCQGGFVPMLRQLTD</sequence>
<dbReference type="EMBL" id="JACXAD010000010">
    <property type="protein sequence ID" value="MBD2768299.1"/>
    <property type="molecule type" value="Genomic_DNA"/>
</dbReference>
<name>A0A927BDW3_9BACT</name>
<organism evidence="1 2">
    <name type="scientific">Hymenobacter montanus</name>
    <dbReference type="NCBI Taxonomy" id="2771359"/>
    <lineage>
        <taxon>Bacteria</taxon>
        <taxon>Pseudomonadati</taxon>
        <taxon>Bacteroidota</taxon>
        <taxon>Cytophagia</taxon>
        <taxon>Cytophagales</taxon>
        <taxon>Hymenobacteraceae</taxon>
        <taxon>Hymenobacter</taxon>
    </lineage>
</organism>
<dbReference type="AlphaFoldDB" id="A0A927BDW3"/>